<protein>
    <submittedName>
        <fullName evidence="1">Uncharacterized protein</fullName>
    </submittedName>
</protein>
<name>A0ABW0C8K3_9FLAO</name>
<evidence type="ECO:0000313" key="1">
    <source>
        <dbReference type="EMBL" id="MFC5195935.1"/>
    </source>
</evidence>
<organism evidence="1 2">
    <name type="scientific">Bizionia hallyeonensis</name>
    <dbReference type="NCBI Taxonomy" id="1123757"/>
    <lineage>
        <taxon>Bacteria</taxon>
        <taxon>Pseudomonadati</taxon>
        <taxon>Bacteroidota</taxon>
        <taxon>Flavobacteriia</taxon>
        <taxon>Flavobacteriales</taxon>
        <taxon>Flavobacteriaceae</taxon>
        <taxon>Bizionia</taxon>
    </lineage>
</organism>
<dbReference type="Proteomes" id="UP001596162">
    <property type="component" value="Unassembled WGS sequence"/>
</dbReference>
<accession>A0ABW0C8K3</accession>
<comment type="caution">
    <text evidence="1">The sequence shown here is derived from an EMBL/GenBank/DDBJ whole genome shotgun (WGS) entry which is preliminary data.</text>
</comment>
<reference evidence="2" key="1">
    <citation type="journal article" date="2019" name="Int. J. Syst. Evol. Microbiol.">
        <title>The Global Catalogue of Microorganisms (GCM) 10K type strain sequencing project: providing services to taxonomists for standard genome sequencing and annotation.</title>
        <authorList>
            <consortium name="The Broad Institute Genomics Platform"/>
            <consortium name="The Broad Institute Genome Sequencing Center for Infectious Disease"/>
            <person name="Wu L."/>
            <person name="Ma J."/>
        </authorList>
    </citation>
    <scope>NUCLEOTIDE SEQUENCE [LARGE SCALE GENOMIC DNA]</scope>
    <source>
        <strain evidence="2">JCM 17978</strain>
    </source>
</reference>
<sequence>MKQTLHYEFERKSKNHLDWLINVIKSEKYFQADSIIISGKESNRFSRNLKSA</sequence>
<keyword evidence="2" id="KW-1185">Reference proteome</keyword>
<gene>
    <name evidence="1" type="ORF">ACFPH8_11385</name>
</gene>
<dbReference type="EMBL" id="JBHSLA010000004">
    <property type="protein sequence ID" value="MFC5195935.1"/>
    <property type="molecule type" value="Genomic_DNA"/>
</dbReference>
<evidence type="ECO:0000313" key="2">
    <source>
        <dbReference type="Proteomes" id="UP001596162"/>
    </source>
</evidence>
<dbReference type="RefSeq" id="WP_248398905.1">
    <property type="nucleotide sequence ID" value="NZ_JBHSLA010000004.1"/>
</dbReference>
<proteinExistence type="predicted"/>